<dbReference type="PANTHER" id="PTHR42752">
    <property type="entry name" value="IMIDAZOLONEPROPIONASE"/>
    <property type="match status" value="1"/>
</dbReference>
<evidence type="ECO:0000256" key="3">
    <source>
        <dbReference type="ARBA" id="ARBA00022490"/>
    </source>
</evidence>
<dbReference type="Gene3D" id="3.20.20.140">
    <property type="entry name" value="Metal-dependent hydrolases"/>
    <property type="match status" value="1"/>
</dbReference>
<evidence type="ECO:0000256" key="5">
    <source>
        <dbReference type="ARBA" id="ARBA00022801"/>
    </source>
</evidence>
<dbReference type="PANTHER" id="PTHR42752:SF1">
    <property type="entry name" value="IMIDAZOLONEPROPIONASE-RELATED"/>
    <property type="match status" value="1"/>
</dbReference>
<reference evidence="11" key="1">
    <citation type="journal article" date="2014" name="Genome Biol. Evol.">
        <title>Pangenome evidence for extensive interdomain horizontal transfer affecting lineage core and shell genes in uncultured planktonic thaumarchaeota and euryarchaeota.</title>
        <authorList>
            <person name="Deschamps P."/>
            <person name="Zivanovic Y."/>
            <person name="Moreira D."/>
            <person name="Rodriguez-Valera F."/>
            <person name="Lopez-Garcia P."/>
        </authorList>
    </citation>
    <scope>NUCLEOTIDE SEQUENCE</scope>
</reference>
<dbReference type="GO" id="GO:0050480">
    <property type="term" value="F:imidazolonepropionase activity"/>
    <property type="evidence" value="ECO:0007669"/>
    <property type="project" value="UniProtKB-UniRule"/>
</dbReference>
<dbReference type="NCBIfam" id="TIGR01224">
    <property type="entry name" value="hutI"/>
    <property type="match status" value="1"/>
</dbReference>
<evidence type="ECO:0000256" key="1">
    <source>
        <dbReference type="ARBA" id="ARBA00005023"/>
    </source>
</evidence>
<comment type="pathway">
    <text evidence="1">Amino-acid degradation.</text>
</comment>
<proteinExistence type="predicted"/>
<accession>A0A075I2N9</accession>
<evidence type="ECO:0000256" key="8">
    <source>
        <dbReference type="ARBA" id="ARBA00023004"/>
    </source>
</evidence>
<protein>
    <recommendedName>
        <fullName evidence="2 9">Imidazolonepropionase</fullName>
        <ecNumber evidence="2 9">3.5.2.7</ecNumber>
    </recommendedName>
</protein>
<evidence type="ECO:0000256" key="4">
    <source>
        <dbReference type="ARBA" id="ARBA00022723"/>
    </source>
</evidence>
<dbReference type="GO" id="GO:0005737">
    <property type="term" value="C:cytoplasm"/>
    <property type="evidence" value="ECO:0007669"/>
    <property type="project" value="UniProtKB-UniRule"/>
</dbReference>
<dbReference type="InterPro" id="IPR032466">
    <property type="entry name" value="Metal_Hydrolase"/>
</dbReference>
<keyword evidence="3" id="KW-0963">Cytoplasm</keyword>
<keyword evidence="4" id="KW-0479">Metal-binding</keyword>
<dbReference type="GO" id="GO:0046872">
    <property type="term" value="F:metal ion binding"/>
    <property type="evidence" value="ECO:0007669"/>
    <property type="project" value="UniProtKB-KW"/>
</dbReference>
<keyword evidence="8" id="KW-0408">Iron</keyword>
<keyword evidence="6" id="KW-0369">Histidine metabolism</keyword>
<evidence type="ECO:0000256" key="6">
    <source>
        <dbReference type="ARBA" id="ARBA00022808"/>
    </source>
</evidence>
<dbReference type="InterPro" id="IPR013108">
    <property type="entry name" value="Amidohydro_3"/>
</dbReference>
<dbReference type="GO" id="GO:0019556">
    <property type="term" value="P:L-histidine catabolic process to glutamate and formamide"/>
    <property type="evidence" value="ECO:0007669"/>
    <property type="project" value="UniProtKB-UniRule"/>
</dbReference>
<dbReference type="EMBL" id="KF901181">
    <property type="protein sequence ID" value="AIF21077.1"/>
    <property type="molecule type" value="Genomic_DNA"/>
</dbReference>
<dbReference type="Gene3D" id="2.30.40.10">
    <property type="entry name" value="Urease, subunit C, domain 1"/>
    <property type="match status" value="1"/>
</dbReference>
<keyword evidence="5 11" id="KW-0378">Hydrolase</keyword>
<dbReference type="InterPro" id="IPR011059">
    <property type="entry name" value="Metal-dep_hydrolase_composite"/>
</dbReference>
<evidence type="ECO:0000259" key="10">
    <source>
        <dbReference type="Pfam" id="PF07969"/>
    </source>
</evidence>
<dbReference type="AlphaFoldDB" id="A0A075I2N9"/>
<dbReference type="SUPFAM" id="SSF51556">
    <property type="entry name" value="Metallo-dependent hydrolases"/>
    <property type="match status" value="1"/>
</dbReference>
<evidence type="ECO:0000256" key="9">
    <source>
        <dbReference type="NCBIfam" id="TIGR01224"/>
    </source>
</evidence>
<feature type="domain" description="Amidohydrolase 3" evidence="10">
    <location>
        <begin position="142"/>
        <end position="401"/>
    </location>
</feature>
<evidence type="ECO:0000256" key="2">
    <source>
        <dbReference type="ARBA" id="ARBA00012864"/>
    </source>
</evidence>
<evidence type="ECO:0000313" key="11">
    <source>
        <dbReference type="EMBL" id="AIF21077.1"/>
    </source>
</evidence>
<organism evidence="11">
    <name type="scientific">uncultured marine group II/III euryarchaeote KM3_98_B01</name>
    <dbReference type="NCBI Taxonomy" id="1456546"/>
    <lineage>
        <taxon>Archaea</taxon>
        <taxon>Methanobacteriati</taxon>
        <taxon>Methanobacteriota</taxon>
        <taxon>environmental samples</taxon>
    </lineage>
</organism>
<gene>
    <name evidence="11" type="primary">hutI</name>
</gene>
<evidence type="ECO:0000256" key="7">
    <source>
        <dbReference type="ARBA" id="ARBA00022833"/>
    </source>
</evidence>
<sequence>MRLLLLNAGPIATMAAGDHTKPLVGADMGDRESLVSEAGLGIVIESGNITKIEDSISLESEFGSVNINGSLRVVDCASRALIPGFVDSHTHLLWDGDRANEMALRQSGLSYTEIANSGGGIMKTVDATRNADLNRLIELGRKRIARAVSFGTTSMECKSGYGLSLDSELRLLKAIGQLSEESLIDIHPTWLGAHDFPKGVKAEDYLEELINEQLPEVVDQGIARWADVFCEPGWYNLEQTEEVVTAAANSGLPSRLHVDEFVDGEGLALAAELGAVSGDHVGYSSDDARAAANEAKTMQTFLPGTPYVLGKDLDSPVKQCLTNEWRFSLATDFNPNCRSLSIPFLGSLATHRLGLSPIEALAAVTRNPATTLAQSEQEEISGSIRTGGRADILILDSEHVDGWCQMPGDNPVATTIANGTIVKS</sequence>
<dbReference type="InterPro" id="IPR005920">
    <property type="entry name" value="HutI"/>
</dbReference>
<dbReference type="SUPFAM" id="SSF51338">
    <property type="entry name" value="Composite domain of metallo-dependent hydrolases"/>
    <property type="match status" value="1"/>
</dbReference>
<keyword evidence="7" id="KW-0862">Zinc</keyword>
<name>A0A075I2N9_9EURY</name>
<dbReference type="EC" id="3.5.2.7" evidence="2 9"/>
<dbReference type="Pfam" id="PF07969">
    <property type="entry name" value="Amidohydro_3"/>
    <property type="match status" value="1"/>
</dbReference>